<dbReference type="EMBL" id="LR796548">
    <property type="protein sequence ID" value="CAB4150997.1"/>
    <property type="molecule type" value="Genomic_DNA"/>
</dbReference>
<accession>A0A6J7XL97</accession>
<dbReference type="EMBL" id="LR796461">
    <property type="protein sequence ID" value="CAB4146063.1"/>
    <property type="molecule type" value="Genomic_DNA"/>
</dbReference>
<dbReference type="EMBL" id="LR797130">
    <property type="protein sequence ID" value="CAB4188765.1"/>
    <property type="molecule type" value="Genomic_DNA"/>
</dbReference>
<protein>
    <submittedName>
        <fullName evidence="11">Uncharacterized protein</fullName>
    </submittedName>
</protein>
<evidence type="ECO:0000313" key="11">
    <source>
        <dbReference type="EMBL" id="CAB5230787.1"/>
    </source>
</evidence>
<dbReference type="EMBL" id="LR798423">
    <property type="protein sequence ID" value="CAB5230787.1"/>
    <property type="molecule type" value="Genomic_DNA"/>
</dbReference>
<evidence type="ECO:0000313" key="2">
    <source>
        <dbReference type="EMBL" id="CAB4146063.1"/>
    </source>
</evidence>
<dbReference type="EMBL" id="LR796305">
    <property type="protein sequence ID" value="CAB4135612.1"/>
    <property type="molecule type" value="Genomic_DNA"/>
</dbReference>
<reference evidence="11" key="1">
    <citation type="submission" date="2020-05" db="EMBL/GenBank/DDBJ databases">
        <authorList>
            <person name="Chiriac C."/>
            <person name="Salcher M."/>
            <person name="Ghai R."/>
            <person name="Kavagutti S V."/>
        </authorList>
    </citation>
    <scope>NUCLEOTIDE SEQUENCE</scope>
</reference>
<dbReference type="EMBL" id="LR797492">
    <property type="protein sequence ID" value="CAB4220178.1"/>
    <property type="molecule type" value="Genomic_DNA"/>
</dbReference>
<evidence type="ECO:0000313" key="8">
    <source>
        <dbReference type="EMBL" id="CAB4192078.1"/>
    </source>
</evidence>
<evidence type="ECO:0000313" key="7">
    <source>
        <dbReference type="EMBL" id="CAB4188765.1"/>
    </source>
</evidence>
<evidence type="ECO:0000313" key="5">
    <source>
        <dbReference type="EMBL" id="CAB4175260.1"/>
    </source>
</evidence>
<dbReference type="EMBL" id="LR796709">
    <property type="protein sequence ID" value="CAB4160773.1"/>
    <property type="molecule type" value="Genomic_DNA"/>
</dbReference>
<dbReference type="EMBL" id="LR797434">
    <property type="protein sequence ID" value="CAB4216067.1"/>
    <property type="molecule type" value="Genomic_DNA"/>
</dbReference>
<evidence type="ECO:0000313" key="6">
    <source>
        <dbReference type="EMBL" id="CAB4179230.1"/>
    </source>
</evidence>
<proteinExistence type="predicted"/>
<dbReference type="EMBL" id="LR796980">
    <property type="protein sequence ID" value="CAB4179230.1"/>
    <property type="molecule type" value="Genomic_DNA"/>
</dbReference>
<sequence>MKYTVITYIGKTPGYAVKLGKDLYDFEWQKGVGIGRRSNEIKLDNAIKISKWRDRKGKKIFILE</sequence>
<evidence type="ECO:0000313" key="9">
    <source>
        <dbReference type="EMBL" id="CAB4216067.1"/>
    </source>
</evidence>
<dbReference type="EMBL" id="LR796917">
    <property type="protein sequence ID" value="CAB4175260.1"/>
    <property type="molecule type" value="Genomic_DNA"/>
</dbReference>
<organism evidence="11">
    <name type="scientific">uncultured Caudovirales phage</name>
    <dbReference type="NCBI Taxonomy" id="2100421"/>
    <lineage>
        <taxon>Viruses</taxon>
        <taxon>Duplodnaviria</taxon>
        <taxon>Heunggongvirae</taxon>
        <taxon>Uroviricota</taxon>
        <taxon>Caudoviricetes</taxon>
        <taxon>Peduoviridae</taxon>
        <taxon>Maltschvirus</taxon>
        <taxon>Maltschvirus maltsch</taxon>
    </lineage>
</organism>
<evidence type="ECO:0000313" key="3">
    <source>
        <dbReference type="EMBL" id="CAB4150997.1"/>
    </source>
</evidence>
<evidence type="ECO:0000313" key="10">
    <source>
        <dbReference type="EMBL" id="CAB4220178.1"/>
    </source>
</evidence>
<evidence type="ECO:0000313" key="4">
    <source>
        <dbReference type="EMBL" id="CAB4160773.1"/>
    </source>
</evidence>
<gene>
    <name evidence="6" type="ORF">UFOVP1031_43</name>
    <name evidence="7" type="ORF">UFOVP1172_92</name>
    <name evidence="8" type="ORF">UFOVP1240_154</name>
    <name evidence="9" type="ORF">UFOVP1486_54</name>
    <name evidence="11" type="ORF">UFOVP1578_115</name>
    <name evidence="10" type="ORF">UFOVP1630_107</name>
    <name evidence="1" type="ORF">UFOVP288_14</name>
    <name evidence="2" type="ORF">UFOVP483_25</name>
    <name evidence="3" type="ORF">UFOVP573_101</name>
    <name evidence="4" type="ORF">UFOVP769_14</name>
    <name evidence="5" type="ORF">UFOVP962_139</name>
</gene>
<name>A0A6J7XL97_9CAUD</name>
<dbReference type="EMBL" id="LR797180">
    <property type="protein sequence ID" value="CAB4192078.1"/>
    <property type="molecule type" value="Genomic_DNA"/>
</dbReference>
<evidence type="ECO:0000313" key="1">
    <source>
        <dbReference type="EMBL" id="CAB4135612.1"/>
    </source>
</evidence>